<dbReference type="EMBL" id="JAVIIS010000011">
    <property type="protein sequence ID" value="MDX8439953.1"/>
    <property type="molecule type" value="Genomic_DNA"/>
</dbReference>
<dbReference type="RefSeq" id="WP_320213865.1">
    <property type="nucleotide sequence ID" value="NZ_JAVIIS010000011.1"/>
</dbReference>
<sequence>MGEAVNDLRTLRYVAEIARRLAKMLSRTRYQMLVYLLEMTAVEAENLASEQGPERARPVGPPQARG</sequence>
<accession>A0ABU4WW66</accession>
<evidence type="ECO:0008006" key="4">
    <source>
        <dbReference type="Google" id="ProtNLM"/>
    </source>
</evidence>
<comment type="caution">
    <text evidence="2">The sequence shown here is derived from an EMBL/GenBank/DDBJ whole genome shotgun (WGS) entry which is preliminary data.</text>
</comment>
<name>A0ABU4WW66_9HYPH</name>
<evidence type="ECO:0000256" key="1">
    <source>
        <dbReference type="SAM" id="MobiDB-lite"/>
    </source>
</evidence>
<evidence type="ECO:0000313" key="2">
    <source>
        <dbReference type="EMBL" id="MDX8439953.1"/>
    </source>
</evidence>
<keyword evidence="3" id="KW-1185">Reference proteome</keyword>
<gene>
    <name evidence="2" type="ORF">RFM51_10115</name>
</gene>
<reference evidence="2 3" key="1">
    <citation type="submission" date="2023-08" db="EMBL/GenBank/DDBJ databases">
        <title>Implementing the SeqCode for naming new Mesorhizobium species isolated from Vachellia karroo root nodules.</title>
        <authorList>
            <person name="Van Lill M."/>
        </authorList>
    </citation>
    <scope>NUCLEOTIDE SEQUENCE [LARGE SCALE GENOMIC DNA]</scope>
    <source>
        <strain evidence="2 3">VK3E</strain>
    </source>
</reference>
<protein>
    <recommendedName>
        <fullName evidence="4">Transcriptional regulator</fullName>
    </recommendedName>
</protein>
<evidence type="ECO:0000313" key="3">
    <source>
        <dbReference type="Proteomes" id="UP001272097"/>
    </source>
</evidence>
<dbReference type="Proteomes" id="UP001272097">
    <property type="component" value="Unassembled WGS sequence"/>
</dbReference>
<organism evidence="2 3">
    <name type="scientific">Mesorhizobium australafricanum</name>
    <dbReference type="NCBI Taxonomy" id="3072311"/>
    <lineage>
        <taxon>Bacteria</taxon>
        <taxon>Pseudomonadati</taxon>
        <taxon>Pseudomonadota</taxon>
        <taxon>Alphaproteobacteria</taxon>
        <taxon>Hyphomicrobiales</taxon>
        <taxon>Phyllobacteriaceae</taxon>
        <taxon>Mesorhizobium</taxon>
    </lineage>
</organism>
<feature type="region of interest" description="Disordered" evidence="1">
    <location>
        <begin position="46"/>
        <end position="66"/>
    </location>
</feature>
<proteinExistence type="predicted"/>